<protein>
    <recommendedName>
        <fullName evidence="3">SGNH hydrolase-type esterase domain-containing protein</fullName>
    </recommendedName>
</protein>
<dbReference type="GO" id="GO:0016788">
    <property type="term" value="F:hydrolase activity, acting on ester bonds"/>
    <property type="evidence" value="ECO:0007669"/>
    <property type="project" value="UniProtKB-ARBA"/>
</dbReference>
<sequence length="215" mass="24671">MKKTLLIIITIIACLSGILYYKEYNKNIFFIGNSITAYGLSPDIGWYGNWGMAASSEDNDFVHKTVEKLKNPRFQVINLGEFEYRYSAMDLSFLRPYKNAKPFVLVYQAGENVDPNKIDELKYTEHVQSLIKYINPKHVIIISEFWPDPHKFQTMLAFTKANGYSYVDISKVMFIDGATAKGKYKNDAVALHPSDKGMELISDELLKTIQPIFKK</sequence>
<evidence type="ECO:0008006" key="3">
    <source>
        <dbReference type="Google" id="ProtNLM"/>
    </source>
</evidence>
<dbReference type="SUPFAM" id="SSF52266">
    <property type="entry name" value="SGNH hydrolase"/>
    <property type="match status" value="1"/>
</dbReference>
<dbReference type="EMBL" id="CABWLC010000012">
    <property type="protein sequence ID" value="VXA85081.1"/>
    <property type="molecule type" value="Genomic_DNA"/>
</dbReference>
<dbReference type="AlphaFoldDB" id="A0A653L1D8"/>
<gene>
    <name evidence="1" type="ORF">AERO8C_20231</name>
</gene>
<dbReference type="RefSeq" id="WP_159157146.1">
    <property type="nucleotide sequence ID" value="NZ_LR732798.1"/>
</dbReference>
<reference evidence="1 2" key="1">
    <citation type="submission" date="2019-10" db="EMBL/GenBank/DDBJ databases">
        <authorList>
            <person name="Karimi E."/>
        </authorList>
    </citation>
    <scope>NUCLEOTIDE SEQUENCE [LARGE SCALE GENOMIC DNA]</scope>
    <source>
        <strain evidence="1">Aeromonas sp. 8C</strain>
    </source>
</reference>
<name>A0A653L1D8_AERVE</name>
<proteinExistence type="predicted"/>
<accession>A0A653L1D8</accession>
<dbReference type="Proteomes" id="UP000439123">
    <property type="component" value="Unassembled WGS sequence"/>
</dbReference>
<dbReference type="InterPro" id="IPR036514">
    <property type="entry name" value="SGNH_hydro_sf"/>
</dbReference>
<dbReference type="Gene3D" id="3.40.50.1110">
    <property type="entry name" value="SGNH hydrolase"/>
    <property type="match status" value="1"/>
</dbReference>
<dbReference type="CDD" id="cd00229">
    <property type="entry name" value="SGNH_hydrolase"/>
    <property type="match status" value="1"/>
</dbReference>
<organism evidence="1 2">
    <name type="scientific">Aeromonas veronii</name>
    <dbReference type="NCBI Taxonomy" id="654"/>
    <lineage>
        <taxon>Bacteria</taxon>
        <taxon>Pseudomonadati</taxon>
        <taxon>Pseudomonadota</taxon>
        <taxon>Gammaproteobacteria</taxon>
        <taxon>Aeromonadales</taxon>
        <taxon>Aeromonadaceae</taxon>
        <taxon>Aeromonas</taxon>
    </lineage>
</organism>
<evidence type="ECO:0000313" key="1">
    <source>
        <dbReference type="EMBL" id="VXA85081.1"/>
    </source>
</evidence>
<evidence type="ECO:0000313" key="2">
    <source>
        <dbReference type="Proteomes" id="UP000439123"/>
    </source>
</evidence>